<evidence type="ECO:0000259" key="2">
    <source>
        <dbReference type="Pfam" id="PF02120"/>
    </source>
</evidence>
<dbReference type="Pfam" id="PF02120">
    <property type="entry name" value="Flg_hook"/>
    <property type="match status" value="1"/>
</dbReference>
<dbReference type="AlphaFoldDB" id="A0AAQ1JTE9"/>
<feature type="domain" description="Flagellar hook-length control protein-like C-terminal" evidence="2">
    <location>
        <begin position="379"/>
        <end position="451"/>
    </location>
</feature>
<protein>
    <submittedName>
        <fullName evidence="3">Hook-length control protein FliK</fullName>
    </submittedName>
</protein>
<evidence type="ECO:0000256" key="1">
    <source>
        <dbReference type="SAM" id="MobiDB-lite"/>
    </source>
</evidence>
<dbReference type="EMBL" id="FNZM01000005">
    <property type="protein sequence ID" value="SEJ46802.1"/>
    <property type="molecule type" value="Genomic_DNA"/>
</dbReference>
<proteinExistence type="predicted"/>
<dbReference type="InterPro" id="IPR021136">
    <property type="entry name" value="Flagellar_hook_control-like_C"/>
</dbReference>
<sequence length="518" mass="50603">MNGIDTSAAALIASRVGALGPTGAQGSAGTAQAGVSALAGGVTALPEAQAVNSPQASAQTELSAVALALDAIIRSGGDATPAVVGSAPVWANPGADPGADPGAAANTATNANLPLPGLAQAEAALESALLADLAATAQAGANGVNGAAGATGTTGAANAADAANQATPGNAAQATGNAQGTQGAALAAQSGPVAALTAALAQTVASSGLFYESHLAQWLQGQRSPAELADEPQNRLAGTQLPLDWSSAADDIDDVFWTDVPSASQTAARAAADAASAQPRNTAGTTGADAGNAASQNAARANTLLGDTLLPALHTQAGTAAGVHQALLPIVRQQLDLLATGEFRWTGEAWPGVRLDWSIQQEDYDAHEVHNQRGPRRSADDDTPWRTRLTLALPSLGTVDAELTLTGSALAVRVQASPGGAQQLTAHSEVLRGRIAALGLALAGLSIREIGGGIAGGAGGAGGAGQAARAADAYAHHAAQAEQAEQAAAAAATHAYADASADAVSDAHPASSTDWELG</sequence>
<dbReference type="Proteomes" id="UP000183529">
    <property type="component" value="Unassembled WGS sequence"/>
</dbReference>
<accession>A0AAQ1JTE9</accession>
<feature type="region of interest" description="Disordered" evidence="1">
    <location>
        <begin position="269"/>
        <end position="294"/>
    </location>
</feature>
<reference evidence="3 4" key="1">
    <citation type="submission" date="2016-10" db="EMBL/GenBank/DDBJ databases">
        <authorList>
            <person name="Varghese N."/>
            <person name="Submissions S."/>
        </authorList>
    </citation>
    <scope>NUCLEOTIDE SEQUENCE [LARGE SCALE GENOMIC DNA]</scope>
    <source>
        <strain evidence="3 4">LMG 22274</strain>
    </source>
</reference>
<evidence type="ECO:0000313" key="4">
    <source>
        <dbReference type="Proteomes" id="UP000183529"/>
    </source>
</evidence>
<organism evidence="3 4">
    <name type="scientific">Paraburkholderia tropica</name>
    <dbReference type="NCBI Taxonomy" id="92647"/>
    <lineage>
        <taxon>Bacteria</taxon>
        <taxon>Pseudomonadati</taxon>
        <taxon>Pseudomonadota</taxon>
        <taxon>Betaproteobacteria</taxon>
        <taxon>Burkholderiales</taxon>
        <taxon>Burkholderiaceae</taxon>
        <taxon>Paraburkholderia</taxon>
    </lineage>
</organism>
<name>A0AAQ1JTE9_9BURK</name>
<comment type="caution">
    <text evidence="3">The sequence shown here is derived from an EMBL/GenBank/DDBJ whole genome shotgun (WGS) entry which is preliminary data.</text>
</comment>
<gene>
    <name evidence="3" type="ORF">SAMN05216550_10571</name>
</gene>
<evidence type="ECO:0000313" key="3">
    <source>
        <dbReference type="EMBL" id="SEJ46802.1"/>
    </source>
</evidence>
<dbReference type="RefSeq" id="WP_074982789.1">
    <property type="nucleotide sequence ID" value="NZ_CADFGN010000002.1"/>
</dbReference>